<dbReference type="RefSeq" id="WP_165933586.1">
    <property type="nucleotide sequence ID" value="NZ_SMAI01000001.1"/>
</dbReference>
<dbReference type="CDD" id="cd00712">
    <property type="entry name" value="AsnB"/>
    <property type="match status" value="1"/>
</dbReference>
<evidence type="ECO:0000313" key="11">
    <source>
        <dbReference type="Proteomes" id="UP000294664"/>
    </source>
</evidence>
<dbReference type="AlphaFoldDB" id="A0A4R3M403"/>
<evidence type="ECO:0000256" key="3">
    <source>
        <dbReference type="ARBA" id="ARBA00012737"/>
    </source>
</evidence>
<dbReference type="PANTHER" id="PTHR43284:SF1">
    <property type="entry name" value="ASPARAGINE SYNTHETASE"/>
    <property type="match status" value="1"/>
</dbReference>
<keyword evidence="11" id="KW-1185">Reference proteome</keyword>
<dbReference type="GO" id="GO:0006529">
    <property type="term" value="P:asparagine biosynthetic process"/>
    <property type="evidence" value="ECO:0007669"/>
    <property type="project" value="InterPro"/>
</dbReference>
<protein>
    <recommendedName>
        <fullName evidence="3">asparagine synthase (glutamine-hydrolyzing)</fullName>
        <ecNumber evidence="3">6.3.5.4</ecNumber>
    </recommendedName>
</protein>
<dbReference type="Proteomes" id="UP000294664">
    <property type="component" value="Unassembled WGS sequence"/>
</dbReference>
<dbReference type="PIRSF" id="PIRSF001589">
    <property type="entry name" value="Asn_synthetase_glu-h"/>
    <property type="match status" value="1"/>
</dbReference>
<evidence type="ECO:0000313" key="10">
    <source>
        <dbReference type="EMBL" id="TCT07536.1"/>
    </source>
</evidence>
<keyword evidence="4 8" id="KW-0547">Nucleotide-binding</keyword>
<comment type="catalytic activity">
    <reaction evidence="7">
        <text>L-aspartate + L-glutamine + ATP + H2O = L-asparagine + L-glutamate + AMP + diphosphate + H(+)</text>
        <dbReference type="Rhea" id="RHEA:12228"/>
        <dbReference type="ChEBI" id="CHEBI:15377"/>
        <dbReference type="ChEBI" id="CHEBI:15378"/>
        <dbReference type="ChEBI" id="CHEBI:29985"/>
        <dbReference type="ChEBI" id="CHEBI:29991"/>
        <dbReference type="ChEBI" id="CHEBI:30616"/>
        <dbReference type="ChEBI" id="CHEBI:33019"/>
        <dbReference type="ChEBI" id="CHEBI:58048"/>
        <dbReference type="ChEBI" id="CHEBI:58359"/>
        <dbReference type="ChEBI" id="CHEBI:456215"/>
        <dbReference type="EC" id="6.3.5.4"/>
    </reaction>
</comment>
<dbReference type="PROSITE" id="PS51278">
    <property type="entry name" value="GATASE_TYPE_2"/>
    <property type="match status" value="1"/>
</dbReference>
<evidence type="ECO:0000259" key="9">
    <source>
        <dbReference type="PROSITE" id="PS51278"/>
    </source>
</evidence>
<reference evidence="10 11" key="1">
    <citation type="submission" date="2019-03" db="EMBL/GenBank/DDBJ databases">
        <title>Genomic Encyclopedia of Type Strains, Phase IV (KMG-IV): sequencing the most valuable type-strain genomes for metagenomic binning, comparative biology and taxonomic classification.</title>
        <authorList>
            <person name="Goeker M."/>
        </authorList>
    </citation>
    <scope>NUCLEOTIDE SEQUENCE [LARGE SCALE GENOMIC DNA]</scope>
    <source>
        <strain evidence="10 11">DSM 9035</strain>
    </source>
</reference>
<dbReference type="Pfam" id="PF00733">
    <property type="entry name" value="Asn_synthase"/>
    <property type="match status" value="1"/>
</dbReference>
<keyword evidence="6" id="KW-0315">Glutamine amidotransferase</keyword>
<organism evidence="10 11">
    <name type="scientific">Aquabacter spiritensis</name>
    <dbReference type="NCBI Taxonomy" id="933073"/>
    <lineage>
        <taxon>Bacteria</taxon>
        <taxon>Pseudomonadati</taxon>
        <taxon>Pseudomonadota</taxon>
        <taxon>Alphaproteobacteria</taxon>
        <taxon>Hyphomicrobiales</taxon>
        <taxon>Xanthobacteraceae</taxon>
        <taxon>Aquabacter</taxon>
    </lineage>
</organism>
<dbReference type="GO" id="GO:0005829">
    <property type="term" value="C:cytosol"/>
    <property type="evidence" value="ECO:0007669"/>
    <property type="project" value="TreeGrafter"/>
</dbReference>
<dbReference type="Gene3D" id="3.40.50.620">
    <property type="entry name" value="HUPs"/>
    <property type="match status" value="2"/>
</dbReference>
<evidence type="ECO:0000256" key="2">
    <source>
        <dbReference type="ARBA" id="ARBA00005752"/>
    </source>
</evidence>
<dbReference type="Pfam" id="PF13537">
    <property type="entry name" value="GATase_7"/>
    <property type="match status" value="1"/>
</dbReference>
<dbReference type="SUPFAM" id="SSF52402">
    <property type="entry name" value="Adenine nucleotide alpha hydrolases-like"/>
    <property type="match status" value="1"/>
</dbReference>
<comment type="similarity">
    <text evidence="2">Belongs to the asparagine synthetase family.</text>
</comment>
<dbReference type="InterPro" id="IPR014729">
    <property type="entry name" value="Rossmann-like_a/b/a_fold"/>
</dbReference>
<dbReference type="EC" id="6.3.5.4" evidence="3"/>
<dbReference type="InterPro" id="IPR033738">
    <property type="entry name" value="AsnB_N"/>
</dbReference>
<dbReference type="InterPro" id="IPR051786">
    <property type="entry name" value="ASN_synthetase/amidase"/>
</dbReference>
<proteinExistence type="inferred from homology"/>
<accession>A0A4R3M403</accession>
<dbReference type="InterPro" id="IPR001962">
    <property type="entry name" value="Asn_synthase"/>
</dbReference>
<dbReference type="InterPro" id="IPR006426">
    <property type="entry name" value="Asn_synth_AEB"/>
</dbReference>
<comment type="caution">
    <text evidence="10">The sequence shown here is derived from an EMBL/GenBank/DDBJ whole genome shotgun (WGS) entry which is preliminary data.</text>
</comment>
<sequence length="631" mass="69933">MQRALAPYGSDRSGIWAEEEIAFGIGLSRLLPEDAFDRQPLAGAGGRFRLVADVRLDNRPELAAALGLSHLAVRQMADSDILLAAWEKWQEAALGHLVGDFAFAVWDRDRRCLHLVRDFLGQRPLFFSKVAGGFLFSSMAKGLHALPEIPAEPDLAVMRDYLALAPMRGPGWFFAHMERVEPGAIVTLHADGRIAAREWYDWARADLKLGSDADYIEAYLACFDRAVSDRLRTNGSCASHLSGGFDSSAVAATAAAQLAANGKRLTAYTHVPLAGAPLETPRNRFSDEWPLAHTVAEKYPNIDHVAVEAADRMIGGDLDNHFHYFEYPALNLCNLVWGREISRLAGRQRHAVLLTGAMGNMTISLSGLELPAQLFRSGRLIAWFKESLALTRTGHSLAGAFVWRTFCTMLPGRVVNALQSLRGNHPTTLDTFCGLKREVLHSTEFHAHLRALGYDHNFRPWSSSRAMARFVLRRTDLSGVETLGNLAAFGVDTRDPTSDRRLVELTQSMPASVFLRNGQMKWIYHQAFAERVPAQIRAERKKGYQAADWGERFRRAAPGLQETMKRAARHSTVAGLIETDDLLAAFERGLPEGVPDEAATSTYRLKLLRSLAVSHFLTKIDRGNMPLDEVA</sequence>
<evidence type="ECO:0000256" key="4">
    <source>
        <dbReference type="ARBA" id="ARBA00022741"/>
    </source>
</evidence>
<feature type="domain" description="Glutamine amidotransferase type-2" evidence="9">
    <location>
        <begin position="1"/>
        <end position="191"/>
    </location>
</feature>
<dbReference type="SUPFAM" id="SSF56235">
    <property type="entry name" value="N-terminal nucleophile aminohydrolases (Ntn hydrolases)"/>
    <property type="match status" value="1"/>
</dbReference>
<keyword evidence="5 8" id="KW-0067">ATP-binding</keyword>
<evidence type="ECO:0000256" key="1">
    <source>
        <dbReference type="ARBA" id="ARBA00005187"/>
    </source>
</evidence>
<dbReference type="InterPro" id="IPR017932">
    <property type="entry name" value="GATase_2_dom"/>
</dbReference>
<dbReference type="GO" id="GO:0004066">
    <property type="term" value="F:asparagine synthase (glutamine-hydrolyzing) activity"/>
    <property type="evidence" value="ECO:0007669"/>
    <property type="project" value="UniProtKB-EC"/>
</dbReference>
<feature type="binding site" evidence="8">
    <location>
        <position position="78"/>
    </location>
    <ligand>
        <name>L-glutamine</name>
        <dbReference type="ChEBI" id="CHEBI:58359"/>
    </ligand>
</feature>
<dbReference type="InterPro" id="IPR029055">
    <property type="entry name" value="Ntn_hydrolases_N"/>
</dbReference>
<comment type="pathway">
    <text evidence="1">Amino-acid biosynthesis; L-asparagine biosynthesis; L-asparagine from L-aspartate (L-Gln route): step 1/1.</text>
</comment>
<evidence type="ECO:0000256" key="6">
    <source>
        <dbReference type="ARBA" id="ARBA00022962"/>
    </source>
</evidence>
<dbReference type="EMBL" id="SMAI01000001">
    <property type="protein sequence ID" value="TCT07536.1"/>
    <property type="molecule type" value="Genomic_DNA"/>
</dbReference>
<evidence type="ECO:0000256" key="7">
    <source>
        <dbReference type="ARBA" id="ARBA00048741"/>
    </source>
</evidence>
<gene>
    <name evidence="10" type="ORF">EDC64_10154</name>
</gene>
<name>A0A4R3M403_9HYPH</name>
<evidence type="ECO:0000256" key="8">
    <source>
        <dbReference type="PIRSR" id="PIRSR001589-2"/>
    </source>
</evidence>
<dbReference type="GO" id="GO:0005524">
    <property type="term" value="F:ATP binding"/>
    <property type="evidence" value="ECO:0007669"/>
    <property type="project" value="UniProtKB-KW"/>
</dbReference>
<evidence type="ECO:0000256" key="5">
    <source>
        <dbReference type="ARBA" id="ARBA00022840"/>
    </source>
</evidence>
<dbReference type="PANTHER" id="PTHR43284">
    <property type="entry name" value="ASPARAGINE SYNTHETASE (GLUTAMINE-HYDROLYZING)"/>
    <property type="match status" value="1"/>
</dbReference>
<dbReference type="Gene3D" id="3.60.20.10">
    <property type="entry name" value="Glutamine Phosphoribosylpyrophosphate, subunit 1, domain 1"/>
    <property type="match status" value="1"/>
</dbReference>